<dbReference type="Proteomes" id="UP000824202">
    <property type="component" value="Unassembled WGS sequence"/>
</dbReference>
<dbReference type="InterPro" id="IPR045569">
    <property type="entry name" value="Metalloprtase-TldD/E_C"/>
</dbReference>
<evidence type="ECO:0000259" key="3">
    <source>
        <dbReference type="Pfam" id="PF19289"/>
    </source>
</evidence>
<accession>A0A9D2ACG7</accession>
<evidence type="ECO:0000313" key="5">
    <source>
        <dbReference type="Proteomes" id="UP000824202"/>
    </source>
</evidence>
<dbReference type="GO" id="GO:0006508">
    <property type="term" value="P:proteolysis"/>
    <property type="evidence" value="ECO:0007669"/>
    <property type="project" value="InterPro"/>
</dbReference>
<feature type="signal peptide" evidence="2">
    <location>
        <begin position="1"/>
        <end position="21"/>
    </location>
</feature>
<dbReference type="Pfam" id="PF19289">
    <property type="entry name" value="PmbA_TldD_3rd"/>
    <property type="match status" value="2"/>
</dbReference>
<dbReference type="EMBL" id="DXFT01000136">
    <property type="protein sequence ID" value="HIX03850.1"/>
    <property type="molecule type" value="Genomic_DNA"/>
</dbReference>
<gene>
    <name evidence="4" type="ORF">H9863_07020</name>
</gene>
<dbReference type="SUPFAM" id="SSF111283">
    <property type="entry name" value="Putative modulator of DNA gyrase, PmbA/TldD"/>
    <property type="match status" value="2"/>
</dbReference>
<name>A0A9D2ACG7_9BACT</name>
<reference evidence="4" key="1">
    <citation type="journal article" date="2021" name="PeerJ">
        <title>Extensive microbial diversity within the chicken gut microbiome revealed by metagenomics and culture.</title>
        <authorList>
            <person name="Gilroy R."/>
            <person name="Ravi A."/>
            <person name="Getino M."/>
            <person name="Pursley I."/>
            <person name="Horton D.L."/>
            <person name="Alikhan N.F."/>
            <person name="Baker D."/>
            <person name="Gharbi K."/>
            <person name="Hall N."/>
            <person name="Watson M."/>
            <person name="Adriaenssens E.M."/>
            <person name="Foster-Nyarko E."/>
            <person name="Jarju S."/>
            <person name="Secka A."/>
            <person name="Antonio M."/>
            <person name="Oren A."/>
            <person name="Chaudhuri R.R."/>
            <person name="La Ragione R."/>
            <person name="Hildebrand F."/>
            <person name="Pallen M.J."/>
        </authorList>
    </citation>
    <scope>NUCLEOTIDE SEQUENCE</scope>
    <source>
        <strain evidence="4">23274</strain>
    </source>
</reference>
<dbReference type="GO" id="GO:0008237">
    <property type="term" value="F:metallopeptidase activity"/>
    <property type="evidence" value="ECO:0007669"/>
    <property type="project" value="InterPro"/>
</dbReference>
<feature type="domain" description="Metalloprotease TldD/E C-terminal" evidence="3">
    <location>
        <begin position="871"/>
        <end position="971"/>
    </location>
</feature>
<protein>
    <recommendedName>
        <fullName evidence="3">Metalloprotease TldD/E C-terminal domain-containing protein</fullName>
    </recommendedName>
</protein>
<dbReference type="PANTHER" id="PTHR30624">
    <property type="entry name" value="UNCHARACTERIZED PROTEIN TLDD AND PMBA"/>
    <property type="match status" value="1"/>
</dbReference>
<feature type="domain" description="Metalloprotease TldD/E C-terminal" evidence="3">
    <location>
        <begin position="295"/>
        <end position="538"/>
    </location>
</feature>
<evidence type="ECO:0000256" key="2">
    <source>
        <dbReference type="SAM" id="SignalP"/>
    </source>
</evidence>
<organism evidence="4 5">
    <name type="scientific">Candidatus Odoribacter faecigallinarum</name>
    <dbReference type="NCBI Taxonomy" id="2838706"/>
    <lineage>
        <taxon>Bacteria</taxon>
        <taxon>Pseudomonadati</taxon>
        <taxon>Bacteroidota</taxon>
        <taxon>Bacteroidia</taxon>
        <taxon>Bacteroidales</taxon>
        <taxon>Odoribacteraceae</taxon>
        <taxon>Odoribacter</taxon>
    </lineage>
</organism>
<dbReference type="InterPro" id="IPR051463">
    <property type="entry name" value="Peptidase_U62_metallo"/>
</dbReference>
<feature type="chain" id="PRO_5039533317" description="Metalloprotease TldD/E C-terminal domain-containing protein" evidence="2">
    <location>
        <begin position="22"/>
        <end position="1089"/>
    </location>
</feature>
<sequence length="1089" mass="120147">MMKKLVYVAMVLLAFPSWGMAQENDRLLQVLKQELEYSFNELKKQKLPPYYMNLRAVDQYEANLTSSFGAMFSSKAERSRTLVPQIRLGSPELDNFKYTTQTIPNGYGVSLPLEDNAEDAIRQAVWAEVSNRYDAACEIYKQTQVQSAVSVENEDKSPCFSASPAEHYYEAPLPAGLSQIDVEAWGKRLDEISAVFRECPLLQNGNATLMFESKRSYFVNTEGAEVVQNRVAARLMLSASLMATDGMSLSLSEDFFAFNPEDLPCNDTIIAKARDITRRLVALREAPVADPYTGPAVLSGNASGVFFHEIFGHRLEGHRLKKGGETFKKMVGEQVLPAEFQVYSDPTLSRYAGSDLNGYYLYDDEGVKARRVDNVVDGVLKEFLLGRIPLEGFPNSNGHGRSTGATDPVSRQSNLVIETSHPYTDAELRAMLVEEAKRQGKDYGYFFKTVTSGFTFTGEGGSLNSFNVTPLEVYRVYVDGRPDELVRGVDMIGTPLSMFSNIVAAGDCPEVFTGSCGAESGWVPVTTCSPLIFVSQIETQRQNQSRNLPPILPAPEFKDIKAQNVDDAVFAAMRDEMARNREQLALEGGSKPFYFSYTANRFRVVNVMATLGGLMESTCTPWQMKGATQVMVGDYNRTSTTSYRDLGATGDLPCSGDYNLLRRAFWSTSDMMYKYALQEMMQKEVYLKSNPFSAEEANVPDLQKMPAVTRLVERETPYEVDLASLGEMAVELSAIFKDYPEIVNTSVLFNGAEMDIYRLTSDDVQLKLPQGIITFIARGDVRLASGAWASDSYSVSAATPGELPDFATLKAEVKALAERMMAKRDASWQDESYNGPVMLEGKIVASLFADGLLQRGKLVAERHLPGAKAKGISLADKLGKEIMDPRLTVSNLSLKEYNGQRLEGYYPVDADGVEPAEKTVLVEKGVFKKMLNGHVPTQYAPESTGSARFANQPSDLFPKVTASVLQVETSKGVTQEKMKKALLKAGKSQKLEYVYLLRQAEGCKLDLVRVNVKDGAEEVVLTTVSPNLGFDQLSSLGAICSESQVTDCNQNGCEVSVICPSSLIINGVEIQKATPVIGKEQALKYPLQR</sequence>
<dbReference type="GO" id="GO:0005829">
    <property type="term" value="C:cytosol"/>
    <property type="evidence" value="ECO:0007669"/>
    <property type="project" value="TreeGrafter"/>
</dbReference>
<keyword evidence="2" id="KW-0732">Signal</keyword>
<reference evidence="4" key="2">
    <citation type="submission" date="2021-04" db="EMBL/GenBank/DDBJ databases">
        <authorList>
            <person name="Gilroy R."/>
        </authorList>
    </citation>
    <scope>NUCLEOTIDE SEQUENCE</scope>
    <source>
        <strain evidence="4">23274</strain>
    </source>
</reference>
<comment type="caution">
    <text evidence="4">The sequence shown here is derived from an EMBL/GenBank/DDBJ whole genome shotgun (WGS) entry which is preliminary data.</text>
</comment>
<dbReference type="InterPro" id="IPR036059">
    <property type="entry name" value="TldD/PmbA_sf"/>
</dbReference>
<comment type="similarity">
    <text evidence="1">Belongs to the peptidase U62 family.</text>
</comment>
<evidence type="ECO:0000313" key="4">
    <source>
        <dbReference type="EMBL" id="HIX03850.1"/>
    </source>
</evidence>
<dbReference type="PANTHER" id="PTHR30624:SF0">
    <property type="entry name" value="METALLOPROTEASE SLR0863"/>
    <property type="match status" value="1"/>
</dbReference>
<evidence type="ECO:0000256" key="1">
    <source>
        <dbReference type="ARBA" id="ARBA00005836"/>
    </source>
</evidence>
<proteinExistence type="inferred from homology"/>
<dbReference type="AlphaFoldDB" id="A0A9D2ACG7"/>